<keyword evidence="2" id="KW-0378">Hydrolase</keyword>
<dbReference type="EMBL" id="CP158375">
    <property type="protein sequence ID" value="XDO97727.1"/>
    <property type="molecule type" value="Genomic_DNA"/>
</dbReference>
<dbReference type="RefSeq" id="WP_369061127.1">
    <property type="nucleotide sequence ID" value="NZ_CP158375.1"/>
</dbReference>
<reference evidence="2" key="1">
    <citation type="submission" date="2024-06" db="EMBL/GenBank/DDBJ databases">
        <title>Caulobacter inopinatus, sp. nov.</title>
        <authorList>
            <person name="Donachie S.P."/>
        </authorList>
    </citation>
    <scope>NUCLEOTIDE SEQUENCE</scope>
    <source>
        <strain evidence="2">73W</strain>
    </source>
</reference>
<dbReference type="GO" id="GO:0016787">
    <property type="term" value="F:hydrolase activity"/>
    <property type="evidence" value="ECO:0007669"/>
    <property type="project" value="UniProtKB-KW"/>
</dbReference>
<name>A0AB39KUT1_9CAUL</name>
<accession>A0AB39KUT1</accession>
<dbReference type="AlphaFoldDB" id="A0AB39KUT1"/>
<evidence type="ECO:0000256" key="1">
    <source>
        <dbReference type="SAM" id="SignalP"/>
    </source>
</evidence>
<proteinExistence type="predicted"/>
<feature type="signal peptide" evidence="1">
    <location>
        <begin position="1"/>
        <end position="26"/>
    </location>
</feature>
<gene>
    <name evidence="2" type="ORF">ABOZ73_04730</name>
</gene>
<dbReference type="SUPFAM" id="SSF53474">
    <property type="entry name" value="alpha/beta-Hydrolases"/>
    <property type="match status" value="1"/>
</dbReference>
<protein>
    <submittedName>
        <fullName evidence="2">Alpha/beta hydrolase</fullName>
    </submittedName>
</protein>
<dbReference type="Gene3D" id="3.40.50.1820">
    <property type="entry name" value="alpha/beta hydrolase"/>
    <property type="match status" value="1"/>
</dbReference>
<organism evidence="2">
    <name type="scientific">Caulobacter sp. 73W</name>
    <dbReference type="NCBI Taxonomy" id="3161137"/>
    <lineage>
        <taxon>Bacteria</taxon>
        <taxon>Pseudomonadati</taxon>
        <taxon>Pseudomonadota</taxon>
        <taxon>Alphaproteobacteria</taxon>
        <taxon>Caulobacterales</taxon>
        <taxon>Caulobacteraceae</taxon>
        <taxon>Caulobacter</taxon>
    </lineage>
</organism>
<sequence length="282" mass="29444">MTFAITSRRGLLAGALSLAVTPSAFAAEAVADATVAIPVQGREVSLSLWKPASPKGVILFSHGAGSWPWRYHELLSQWRDAGFLVIAPLHMDSQKHPNRQTDLKAALGLRVADMVVAGSYADRAAPGLPRGAAGHSYGALGVMIMGGALETMIPARDKQVKAVVAISSPGVIPGLIAPNAYQSLAVPSLTITGDADVVPHFVTDPKDHLRAFETAPADDRYAMVVKGGTHDLIGLDFASHPATAGAAALSTEFLKAEILGDAAATAALKARKSDELAEFRVR</sequence>
<evidence type="ECO:0000313" key="2">
    <source>
        <dbReference type="EMBL" id="XDO97727.1"/>
    </source>
</evidence>
<dbReference type="InterPro" id="IPR029058">
    <property type="entry name" value="AB_hydrolase_fold"/>
</dbReference>
<keyword evidence="1" id="KW-0732">Signal</keyword>
<feature type="chain" id="PRO_5044272514" evidence="1">
    <location>
        <begin position="27"/>
        <end position="282"/>
    </location>
</feature>